<keyword evidence="5" id="KW-1185">Reference proteome</keyword>
<dbReference type="InterPro" id="IPR001638">
    <property type="entry name" value="Solute-binding_3/MltF_N"/>
</dbReference>
<dbReference type="Pfam" id="PF00497">
    <property type="entry name" value="SBP_bac_3"/>
    <property type="match status" value="1"/>
</dbReference>
<dbReference type="Proteomes" id="UP000280346">
    <property type="component" value="Unassembled WGS sequence"/>
</dbReference>
<dbReference type="EMBL" id="RZIJ01000004">
    <property type="protein sequence ID" value="RUQ74288.1"/>
    <property type="molecule type" value="Genomic_DNA"/>
</dbReference>
<organism evidence="4 5">
    <name type="scientific">Azospirillum doebereinerae</name>
    <dbReference type="NCBI Taxonomy" id="92933"/>
    <lineage>
        <taxon>Bacteria</taxon>
        <taxon>Pseudomonadati</taxon>
        <taxon>Pseudomonadota</taxon>
        <taxon>Alphaproteobacteria</taxon>
        <taxon>Rhodospirillales</taxon>
        <taxon>Azospirillaceae</taxon>
        <taxon>Azospirillum</taxon>
    </lineage>
</organism>
<name>A0A3S1CIL8_9PROT</name>
<keyword evidence="1" id="KW-0732">Signal</keyword>
<comment type="caution">
    <text evidence="4">The sequence shown here is derived from an EMBL/GenBank/DDBJ whole genome shotgun (WGS) entry which is preliminary data.</text>
</comment>
<feature type="compositionally biased region" description="Basic and acidic residues" evidence="2">
    <location>
        <begin position="27"/>
        <end position="48"/>
    </location>
</feature>
<dbReference type="PANTHER" id="PTHR35936:SF25">
    <property type="entry name" value="ABC TRANSPORTER SUBSTRATE-BINDING PROTEIN"/>
    <property type="match status" value="1"/>
</dbReference>
<evidence type="ECO:0000313" key="5">
    <source>
        <dbReference type="Proteomes" id="UP000280346"/>
    </source>
</evidence>
<reference evidence="4 5" key="1">
    <citation type="submission" date="2018-12" db="EMBL/GenBank/DDBJ databases">
        <authorList>
            <person name="Yang Y."/>
        </authorList>
    </citation>
    <scope>NUCLEOTIDE SEQUENCE [LARGE SCALE GENOMIC DNA]</scope>
    <source>
        <strain evidence="4 5">GSF71</strain>
    </source>
</reference>
<accession>A0A3S1CIL8</accession>
<evidence type="ECO:0000313" key="4">
    <source>
        <dbReference type="EMBL" id="RUQ74288.1"/>
    </source>
</evidence>
<dbReference type="Gene3D" id="3.40.190.10">
    <property type="entry name" value="Periplasmic binding protein-like II"/>
    <property type="match status" value="2"/>
</dbReference>
<dbReference type="AlphaFoldDB" id="A0A3S1CIL8"/>
<feature type="region of interest" description="Disordered" evidence="2">
    <location>
        <begin position="13"/>
        <end position="52"/>
    </location>
</feature>
<protein>
    <submittedName>
        <fullName evidence="4">Transporter substrate-binding domain-containing protein</fullName>
    </submittedName>
</protein>
<evidence type="ECO:0000259" key="3">
    <source>
        <dbReference type="Pfam" id="PF00497"/>
    </source>
</evidence>
<proteinExistence type="predicted"/>
<gene>
    <name evidence="4" type="ORF">EJ913_06840</name>
</gene>
<evidence type="ECO:0000256" key="1">
    <source>
        <dbReference type="ARBA" id="ARBA00022729"/>
    </source>
</evidence>
<dbReference type="OrthoDB" id="8479038at2"/>
<sequence>MWLAAGLAAFPIHPASAQAGPEQGADAPDKADKPEPADKSDRADEGRRTGAKLDLVTGTDFAPFTGDDLPNGGLITELVQRAFAAVGQTHELRFIPWRRGYDGVVSGRFLATFPYVRTPERERDALFSEPVITMRQLVYLSAKPRMAFNGPADFRGRVVCAPGGYALPAELDALFRQGALTRETPSSLSACVRMVALGRADAFVINEHAGNAAVAQAEAQDSVRAAEKPYAVVTEHLIVGRGTPGATGVIDAFNAGLKNLKESGAYDETVARHTAIAPPKTPR</sequence>
<evidence type="ECO:0000256" key="2">
    <source>
        <dbReference type="SAM" id="MobiDB-lite"/>
    </source>
</evidence>
<dbReference type="SUPFAM" id="SSF53850">
    <property type="entry name" value="Periplasmic binding protein-like II"/>
    <property type="match status" value="1"/>
</dbReference>
<feature type="domain" description="Solute-binding protein family 3/N-terminal" evidence="3">
    <location>
        <begin position="56"/>
        <end position="272"/>
    </location>
</feature>
<dbReference type="PANTHER" id="PTHR35936">
    <property type="entry name" value="MEMBRANE-BOUND LYTIC MUREIN TRANSGLYCOSYLASE F"/>
    <property type="match status" value="1"/>
</dbReference>